<accession>A0A1Q2HPE5</accession>
<dbReference type="SUPFAM" id="SSF54523">
    <property type="entry name" value="Pili subunits"/>
    <property type="match status" value="1"/>
</dbReference>
<feature type="transmembrane region" description="Helical" evidence="1">
    <location>
        <begin position="12"/>
        <end position="33"/>
    </location>
</feature>
<dbReference type="OrthoDB" id="9783641at2"/>
<dbReference type="InterPro" id="IPR012902">
    <property type="entry name" value="N_methyl_site"/>
</dbReference>
<dbReference type="Proteomes" id="UP000188273">
    <property type="component" value="Chromosome"/>
</dbReference>
<dbReference type="NCBIfam" id="TIGR02532">
    <property type="entry name" value="IV_pilin_GFxxxE"/>
    <property type="match status" value="1"/>
</dbReference>
<keyword evidence="1" id="KW-0812">Transmembrane</keyword>
<dbReference type="EMBL" id="CP019633">
    <property type="protein sequence ID" value="AQQ09115.1"/>
    <property type="molecule type" value="Genomic_DNA"/>
</dbReference>
<sequence>MKKTNNLSAFTLIELLVVISIIALLMAILMPALQKARNQAKFVMCSSNQKQIIYGVSAYQADNGNRYPPSIAGKRKNDSGGYFQSNGFWTQPARINYHPENAASGQSNGLAGGILARFMLDYISEAGVYICPMSRVNIDKMTWQNYTFQDLYEQGLVGISGSYDLLWNYDGYYDRDRNERPFRGPSINTNSSLLTCDAIRWNDPAAGYQFCWMSTHPMENGQKRRNNALYYNKFDPDRERPDIKVNAGYNDGSVRTYDSSELQELWLVNLSGRLHYIPKEY</sequence>
<organism evidence="2 3">
    <name type="scientific">Sedimentisphaera cyanobacteriorum</name>
    <dbReference type="NCBI Taxonomy" id="1940790"/>
    <lineage>
        <taxon>Bacteria</taxon>
        <taxon>Pseudomonadati</taxon>
        <taxon>Planctomycetota</taxon>
        <taxon>Phycisphaerae</taxon>
        <taxon>Sedimentisphaerales</taxon>
        <taxon>Sedimentisphaeraceae</taxon>
        <taxon>Sedimentisphaera</taxon>
    </lineage>
</organism>
<dbReference type="KEGG" id="pbu:L21SP3_00915"/>
<protein>
    <submittedName>
        <fullName evidence="2">Type II secretion system protein G</fullName>
    </submittedName>
</protein>
<name>A0A1Q2HPE5_9BACT</name>
<dbReference type="InterPro" id="IPR045584">
    <property type="entry name" value="Pilin-like"/>
</dbReference>
<evidence type="ECO:0000256" key="1">
    <source>
        <dbReference type="SAM" id="Phobius"/>
    </source>
</evidence>
<evidence type="ECO:0000313" key="3">
    <source>
        <dbReference type="Proteomes" id="UP000188273"/>
    </source>
</evidence>
<keyword evidence="3" id="KW-1185">Reference proteome</keyword>
<reference evidence="3" key="1">
    <citation type="submission" date="2017-02" db="EMBL/GenBank/DDBJ databases">
        <title>Comparative genomics and description of representatives of a novel lineage of planctomycetes thriving in anoxic sediments.</title>
        <authorList>
            <person name="Spring S."/>
            <person name="Bunk B."/>
            <person name="Sproer C."/>
            <person name="Klenk H.-P."/>
        </authorList>
    </citation>
    <scope>NUCLEOTIDE SEQUENCE [LARGE SCALE GENOMIC DNA]</scope>
    <source>
        <strain evidence="3">L21-RPul-D3</strain>
    </source>
</reference>
<dbReference type="AlphaFoldDB" id="A0A1Q2HPE5"/>
<evidence type="ECO:0000313" key="2">
    <source>
        <dbReference type="EMBL" id="AQQ09115.1"/>
    </source>
</evidence>
<dbReference type="PANTHER" id="PTHR30093:SF2">
    <property type="entry name" value="TYPE II SECRETION SYSTEM PROTEIN H"/>
    <property type="match status" value="1"/>
</dbReference>
<keyword evidence="1" id="KW-0472">Membrane</keyword>
<dbReference type="Pfam" id="PF07963">
    <property type="entry name" value="N_methyl"/>
    <property type="match status" value="1"/>
</dbReference>
<gene>
    <name evidence="2" type="ORF">L21SP3_00915</name>
</gene>
<dbReference type="Gene3D" id="3.30.700.10">
    <property type="entry name" value="Glycoprotein, Type 4 Pilin"/>
    <property type="match status" value="1"/>
</dbReference>
<keyword evidence="1" id="KW-1133">Transmembrane helix</keyword>
<proteinExistence type="predicted"/>
<dbReference type="STRING" id="1940790.L21SP3_00915"/>
<dbReference type="RefSeq" id="WP_077539581.1">
    <property type="nucleotide sequence ID" value="NZ_CP019633.1"/>
</dbReference>
<dbReference type="PANTHER" id="PTHR30093">
    <property type="entry name" value="GENERAL SECRETION PATHWAY PROTEIN G"/>
    <property type="match status" value="1"/>
</dbReference>